<keyword evidence="1" id="KW-1133">Transmembrane helix</keyword>
<comment type="caution">
    <text evidence="2">The sequence shown here is derived from an EMBL/GenBank/DDBJ whole genome shotgun (WGS) entry which is preliminary data.</text>
</comment>
<dbReference type="GO" id="GO:0006813">
    <property type="term" value="P:potassium ion transport"/>
    <property type="evidence" value="ECO:0007669"/>
    <property type="project" value="TreeGrafter"/>
</dbReference>
<dbReference type="Proteomes" id="UP000307173">
    <property type="component" value="Unassembled WGS sequence"/>
</dbReference>
<dbReference type="AlphaFoldDB" id="A0A4T0WW20"/>
<evidence type="ECO:0000313" key="3">
    <source>
        <dbReference type="Proteomes" id="UP000307173"/>
    </source>
</evidence>
<keyword evidence="1" id="KW-0472">Membrane</keyword>
<keyword evidence="3" id="KW-1185">Reference proteome</keyword>
<organism evidence="2 3">
    <name type="scientific">Pichia inconspicua</name>
    <dbReference type="NCBI Taxonomy" id="52247"/>
    <lineage>
        <taxon>Eukaryota</taxon>
        <taxon>Fungi</taxon>
        <taxon>Dikarya</taxon>
        <taxon>Ascomycota</taxon>
        <taxon>Saccharomycotina</taxon>
        <taxon>Pichiomycetes</taxon>
        <taxon>Pichiales</taxon>
        <taxon>Pichiaceae</taxon>
        <taxon>Pichia</taxon>
    </lineage>
</organism>
<dbReference type="InterPro" id="IPR018786">
    <property type="entry name" value="Mit_KHE1"/>
</dbReference>
<accession>A0A4T0WW20</accession>
<dbReference type="Pfam" id="PF10173">
    <property type="entry name" value="Mit_KHE1"/>
    <property type="match status" value="1"/>
</dbReference>
<gene>
    <name evidence="2" type="ORF">CANINC_004723</name>
</gene>
<dbReference type="EMBL" id="SELW01000657">
    <property type="protein sequence ID" value="TID15052.1"/>
    <property type="molecule type" value="Genomic_DNA"/>
</dbReference>
<protein>
    <submittedName>
        <fullName evidence="2">Uncharacterized protein</fullName>
    </submittedName>
</protein>
<name>A0A4T0WW20_9ASCO</name>
<keyword evidence="1" id="KW-0812">Transmembrane</keyword>
<proteinExistence type="predicted"/>
<sequence length="331" mass="38782">MLLNTGISVRYISSFSKEALKRKRINFYALPLTTKKTFIHCKYNDSIFPNGKKTLENKIIDKATNMWKSFSTSNSSINKKVVHWINKILSNIPWFETCLMSIPSQKFITRKLKQDDKERNEGNDKENELFVTHDEILEKQLKSHDLEMFSYYYPNKLTNIEVMLDTLKPVFKSQYELHKKGILRDLLLMPLTIPFVLVPLLPNIPGFYLLYRIYCHIKVISSLKYMIILLKDGHLEYEPVDLLSEIYLKTQDTEIRSNVLEQLEYVQKRKEGTLSESIDLLAGDTPEKLLISEDVAKELCETLDDPECTEKLIFAIQQERELQKKKTEETV</sequence>
<evidence type="ECO:0000313" key="2">
    <source>
        <dbReference type="EMBL" id="TID15052.1"/>
    </source>
</evidence>
<dbReference type="OrthoDB" id="5562676at2759"/>
<feature type="transmembrane region" description="Helical" evidence="1">
    <location>
        <begin position="186"/>
        <end position="211"/>
    </location>
</feature>
<dbReference type="PANTHER" id="PTHR28062:SF1">
    <property type="entry name" value="TRANSMEMBRANE PROTEIN"/>
    <property type="match status" value="1"/>
</dbReference>
<dbReference type="GO" id="GO:1902600">
    <property type="term" value="P:proton transmembrane transport"/>
    <property type="evidence" value="ECO:0007669"/>
    <property type="project" value="TreeGrafter"/>
</dbReference>
<reference evidence="2 3" key="1">
    <citation type="journal article" date="2019" name="Front. Genet.">
        <title>Whole-Genome Sequencing of the Opportunistic Yeast Pathogen Candida inconspicua Uncovers Its Hybrid Origin.</title>
        <authorList>
            <person name="Mixao V."/>
            <person name="Hansen A.P."/>
            <person name="Saus E."/>
            <person name="Boekhout T."/>
            <person name="Lass-Florl C."/>
            <person name="Gabaldon T."/>
        </authorList>
    </citation>
    <scope>NUCLEOTIDE SEQUENCE [LARGE SCALE GENOMIC DNA]</scope>
    <source>
        <strain evidence="2 3">CBS 180</strain>
    </source>
</reference>
<dbReference type="PANTHER" id="PTHR28062">
    <property type="entry name" value="K+-H+ EXCHANGE-LIKE PROTEIN"/>
    <property type="match status" value="1"/>
</dbReference>
<evidence type="ECO:0000256" key="1">
    <source>
        <dbReference type="SAM" id="Phobius"/>
    </source>
</evidence>
<dbReference type="GO" id="GO:0005743">
    <property type="term" value="C:mitochondrial inner membrane"/>
    <property type="evidence" value="ECO:0007669"/>
    <property type="project" value="TreeGrafter"/>
</dbReference>